<proteinExistence type="predicted"/>
<dbReference type="Proteomes" id="UP001627154">
    <property type="component" value="Unassembled WGS sequence"/>
</dbReference>
<evidence type="ECO:0000313" key="3">
    <source>
        <dbReference type="Proteomes" id="UP001627154"/>
    </source>
</evidence>
<name>A0ABD2VZD6_9HYME</name>
<gene>
    <name evidence="2" type="ORF">TKK_018472</name>
</gene>
<dbReference type="EMBL" id="JBJJXI010000149">
    <property type="protein sequence ID" value="KAL3385954.1"/>
    <property type="molecule type" value="Genomic_DNA"/>
</dbReference>
<accession>A0ABD2VZD6</accession>
<comment type="caution">
    <text evidence="2">The sequence shown here is derived from an EMBL/GenBank/DDBJ whole genome shotgun (WGS) entry which is preliminary data.</text>
</comment>
<organism evidence="2 3">
    <name type="scientific">Trichogramma kaykai</name>
    <dbReference type="NCBI Taxonomy" id="54128"/>
    <lineage>
        <taxon>Eukaryota</taxon>
        <taxon>Metazoa</taxon>
        <taxon>Ecdysozoa</taxon>
        <taxon>Arthropoda</taxon>
        <taxon>Hexapoda</taxon>
        <taxon>Insecta</taxon>
        <taxon>Pterygota</taxon>
        <taxon>Neoptera</taxon>
        <taxon>Endopterygota</taxon>
        <taxon>Hymenoptera</taxon>
        <taxon>Apocrita</taxon>
        <taxon>Proctotrupomorpha</taxon>
        <taxon>Chalcidoidea</taxon>
        <taxon>Trichogrammatidae</taxon>
        <taxon>Trichogramma</taxon>
    </lineage>
</organism>
<evidence type="ECO:0000313" key="2">
    <source>
        <dbReference type="EMBL" id="KAL3385954.1"/>
    </source>
</evidence>
<evidence type="ECO:0000256" key="1">
    <source>
        <dbReference type="SAM" id="MobiDB-lite"/>
    </source>
</evidence>
<protein>
    <submittedName>
        <fullName evidence="2">Uncharacterized protein</fullName>
    </submittedName>
</protein>
<dbReference type="AlphaFoldDB" id="A0ABD2VZD6"/>
<reference evidence="2 3" key="1">
    <citation type="journal article" date="2024" name="bioRxiv">
        <title>A reference genome for Trichogramma kaykai: A tiny desert-dwelling parasitoid wasp with competing sex-ratio distorters.</title>
        <authorList>
            <person name="Culotta J."/>
            <person name="Lindsey A.R."/>
        </authorList>
    </citation>
    <scope>NUCLEOTIDE SEQUENCE [LARGE SCALE GENOMIC DNA]</scope>
    <source>
        <strain evidence="2 3">KSX58</strain>
    </source>
</reference>
<keyword evidence="3" id="KW-1185">Reference proteome</keyword>
<feature type="region of interest" description="Disordered" evidence="1">
    <location>
        <begin position="53"/>
        <end position="108"/>
    </location>
</feature>
<sequence length="108" mass="11719">MLHTLLANMIEKPLVRPVTFESSQTSVNRRKVVLHLFLCVTVVAVNKANATLDAGQSSARKSLPARPLTAAAERKRATSFTSDAYIAHSTPNPSAPDPVRQETLPLDL</sequence>